<gene>
    <name evidence="1" type="ORF">TNIN_336931</name>
</gene>
<dbReference type="EMBL" id="BMAV01000198">
    <property type="protein sequence ID" value="GFY37257.1"/>
    <property type="molecule type" value="Genomic_DNA"/>
</dbReference>
<dbReference type="Proteomes" id="UP000886998">
    <property type="component" value="Unassembled WGS sequence"/>
</dbReference>
<comment type="caution">
    <text evidence="1">The sequence shown here is derived from an EMBL/GenBank/DDBJ whole genome shotgun (WGS) entry which is preliminary data.</text>
</comment>
<reference evidence="1" key="1">
    <citation type="submission" date="2020-08" db="EMBL/GenBank/DDBJ databases">
        <title>Multicomponent nature underlies the extraordinary mechanical properties of spider dragline silk.</title>
        <authorList>
            <person name="Kono N."/>
            <person name="Nakamura H."/>
            <person name="Mori M."/>
            <person name="Yoshida Y."/>
            <person name="Ohtoshi R."/>
            <person name="Malay A.D."/>
            <person name="Moran D.A.P."/>
            <person name="Tomita M."/>
            <person name="Numata K."/>
            <person name="Arakawa K."/>
        </authorList>
    </citation>
    <scope>NUCLEOTIDE SEQUENCE</scope>
</reference>
<sequence length="89" mass="10117">MHTEDALRRLLAQTFVQAPRIPTNSNNSSVFFLSFGREQSLGHKPRVVLRTCGEKKGLIFNGCRSFRLTWELEHGAMWLGGASWQIVPM</sequence>
<organism evidence="1 2">
    <name type="scientific">Trichonephila inaurata madagascariensis</name>
    <dbReference type="NCBI Taxonomy" id="2747483"/>
    <lineage>
        <taxon>Eukaryota</taxon>
        <taxon>Metazoa</taxon>
        <taxon>Ecdysozoa</taxon>
        <taxon>Arthropoda</taxon>
        <taxon>Chelicerata</taxon>
        <taxon>Arachnida</taxon>
        <taxon>Araneae</taxon>
        <taxon>Araneomorphae</taxon>
        <taxon>Entelegynae</taxon>
        <taxon>Araneoidea</taxon>
        <taxon>Nephilidae</taxon>
        <taxon>Trichonephila</taxon>
        <taxon>Trichonephila inaurata</taxon>
    </lineage>
</organism>
<evidence type="ECO:0000313" key="2">
    <source>
        <dbReference type="Proteomes" id="UP000886998"/>
    </source>
</evidence>
<accession>A0A8X6WMP0</accession>
<proteinExistence type="predicted"/>
<evidence type="ECO:0000313" key="1">
    <source>
        <dbReference type="EMBL" id="GFY37257.1"/>
    </source>
</evidence>
<protein>
    <submittedName>
        <fullName evidence="1">Uncharacterized protein</fullName>
    </submittedName>
</protein>
<dbReference type="AlphaFoldDB" id="A0A8X6WMP0"/>
<dbReference type="OrthoDB" id="10602984at2759"/>
<keyword evidence="2" id="KW-1185">Reference proteome</keyword>
<name>A0A8X6WMP0_9ARAC</name>